<evidence type="ECO:0000313" key="5">
    <source>
        <dbReference type="Proteomes" id="UP001055101"/>
    </source>
</evidence>
<dbReference type="Pfam" id="PF08448">
    <property type="entry name" value="PAS_4"/>
    <property type="match status" value="1"/>
</dbReference>
<feature type="transmembrane region" description="Helical" evidence="1">
    <location>
        <begin position="21"/>
        <end position="44"/>
    </location>
</feature>
<feature type="domain" description="PAS fold-4" evidence="3">
    <location>
        <begin position="232"/>
        <end position="323"/>
    </location>
</feature>
<organism evidence="4 5">
    <name type="scientific">Methylobacterium thuringiense</name>
    <dbReference type="NCBI Taxonomy" id="1003091"/>
    <lineage>
        <taxon>Bacteria</taxon>
        <taxon>Pseudomonadati</taxon>
        <taxon>Pseudomonadota</taxon>
        <taxon>Alphaproteobacteria</taxon>
        <taxon>Hyphomicrobiales</taxon>
        <taxon>Methylobacteriaceae</taxon>
        <taxon>Methylobacterium</taxon>
    </lineage>
</organism>
<evidence type="ECO:0000259" key="3">
    <source>
        <dbReference type="Pfam" id="PF08448"/>
    </source>
</evidence>
<accession>A0ABQ4TMG1</accession>
<reference evidence="4" key="1">
    <citation type="journal article" date="2021" name="Front. Microbiol.">
        <title>Comprehensive Comparative Genomics and Phenotyping of Methylobacterium Species.</title>
        <authorList>
            <person name="Alessa O."/>
            <person name="Ogura Y."/>
            <person name="Fujitani Y."/>
            <person name="Takami H."/>
            <person name="Hayashi T."/>
            <person name="Sahin N."/>
            <person name="Tani A."/>
        </authorList>
    </citation>
    <scope>NUCLEOTIDE SEQUENCE</scope>
    <source>
        <strain evidence="4">DSM 23674</strain>
    </source>
</reference>
<dbReference type="Pfam" id="PF05227">
    <property type="entry name" value="CHASE3"/>
    <property type="match status" value="1"/>
</dbReference>
<protein>
    <recommendedName>
        <fullName evidence="6">CHASE3 domain-containing protein</fullName>
    </recommendedName>
</protein>
<feature type="domain" description="CHASE3" evidence="2">
    <location>
        <begin position="51"/>
        <end position="180"/>
    </location>
</feature>
<evidence type="ECO:0000256" key="1">
    <source>
        <dbReference type="SAM" id="Phobius"/>
    </source>
</evidence>
<keyword evidence="5" id="KW-1185">Reference proteome</keyword>
<evidence type="ECO:0000313" key="4">
    <source>
        <dbReference type="EMBL" id="GJE56575.1"/>
    </source>
</evidence>
<evidence type="ECO:0008006" key="6">
    <source>
        <dbReference type="Google" id="ProtNLM"/>
    </source>
</evidence>
<gene>
    <name evidence="4" type="ORF">EKPJFOCH_3082</name>
</gene>
<name>A0ABQ4TMG1_9HYPH</name>
<sequence>MHAPIAALRRWNRRRSRLTAALVNSPVAFGLLIIALLAAGWNYLVAESSRDRVAEANGVVLEVERLFSSIKDLETGERGFVLVGSDNYLIPYDGARAAIDRSLARLNTITRGHLDPSVAGGRPLDVLVAEKRAFAARVVALRKEQGFEAATDLVRTGDGKETMDAIRAEAVAIRTKLSERVDKIQRSDRLRGLLLALLTGTTAWSAVALVAWLLVLRREEGRLTSALLEGVLENAPVGLGFLDRDLRLQHRNRALASLGGSGFGAGIGQPIWAALPALEERLSTPLHAALRQGVATSDLPVPVASRTVPGGIRHLRMSFYPLTVPNEAGHPEIEGVGFVVAAESSAKV</sequence>
<dbReference type="InterPro" id="IPR007891">
    <property type="entry name" value="CHASE3"/>
</dbReference>
<dbReference type="InterPro" id="IPR035965">
    <property type="entry name" value="PAS-like_dom_sf"/>
</dbReference>
<dbReference type="Proteomes" id="UP001055101">
    <property type="component" value="Unassembled WGS sequence"/>
</dbReference>
<dbReference type="Gene3D" id="3.30.450.20">
    <property type="entry name" value="PAS domain"/>
    <property type="match status" value="1"/>
</dbReference>
<keyword evidence="1" id="KW-0812">Transmembrane</keyword>
<dbReference type="CDD" id="cd19410">
    <property type="entry name" value="HK9-like_sensor"/>
    <property type="match status" value="1"/>
</dbReference>
<keyword evidence="1" id="KW-1133">Transmembrane helix</keyword>
<reference evidence="4" key="2">
    <citation type="submission" date="2021-08" db="EMBL/GenBank/DDBJ databases">
        <authorList>
            <person name="Tani A."/>
            <person name="Ola A."/>
            <person name="Ogura Y."/>
            <person name="Katsura K."/>
            <person name="Hayashi T."/>
        </authorList>
    </citation>
    <scope>NUCLEOTIDE SEQUENCE</scope>
    <source>
        <strain evidence="4">DSM 23674</strain>
    </source>
</reference>
<dbReference type="SUPFAM" id="SSF55785">
    <property type="entry name" value="PYP-like sensor domain (PAS domain)"/>
    <property type="match status" value="1"/>
</dbReference>
<comment type="caution">
    <text evidence="4">The sequence shown here is derived from an EMBL/GenBank/DDBJ whole genome shotgun (WGS) entry which is preliminary data.</text>
</comment>
<dbReference type="EMBL" id="BPRA01000014">
    <property type="protein sequence ID" value="GJE56575.1"/>
    <property type="molecule type" value="Genomic_DNA"/>
</dbReference>
<proteinExistence type="predicted"/>
<feature type="transmembrane region" description="Helical" evidence="1">
    <location>
        <begin position="193"/>
        <end position="215"/>
    </location>
</feature>
<keyword evidence="1" id="KW-0472">Membrane</keyword>
<evidence type="ECO:0000259" key="2">
    <source>
        <dbReference type="Pfam" id="PF05227"/>
    </source>
</evidence>
<dbReference type="InterPro" id="IPR013656">
    <property type="entry name" value="PAS_4"/>
</dbReference>
<dbReference type="RefSeq" id="WP_147821773.1">
    <property type="nucleotide sequence ID" value="NZ_BPRA01000014.1"/>
</dbReference>